<evidence type="ECO:0000256" key="3">
    <source>
        <dbReference type="ARBA" id="ARBA00022692"/>
    </source>
</evidence>
<evidence type="ECO:0000313" key="7">
    <source>
        <dbReference type="Proteomes" id="UP000492821"/>
    </source>
</evidence>
<dbReference type="PANTHER" id="PTHR23510:SF3">
    <property type="entry name" value="MAJOR FACILITATOR SUPERFAMILY DOMAIN-CONTAINING PROTEIN 8"/>
    <property type="match status" value="1"/>
</dbReference>
<dbReference type="GO" id="GO:0012505">
    <property type="term" value="C:endomembrane system"/>
    <property type="evidence" value="ECO:0007669"/>
    <property type="project" value="UniProtKB-SubCell"/>
</dbReference>
<dbReference type="GO" id="GO:0005765">
    <property type="term" value="C:lysosomal membrane"/>
    <property type="evidence" value="ECO:0007669"/>
    <property type="project" value="TreeGrafter"/>
</dbReference>
<accession>A0A7E4VZJ1</accession>
<evidence type="ECO:0000256" key="1">
    <source>
        <dbReference type="ARBA" id="ARBA00004127"/>
    </source>
</evidence>
<name>A0A7E4VZJ1_PANRE</name>
<dbReference type="WBParaSite" id="Pan_g4811.t1">
    <property type="protein sequence ID" value="Pan_g4811.t1"/>
    <property type="gene ID" value="Pan_g4811"/>
</dbReference>
<feature type="transmembrane region" description="Helical" evidence="6">
    <location>
        <begin position="348"/>
        <end position="365"/>
    </location>
</feature>
<feature type="transmembrane region" description="Helical" evidence="6">
    <location>
        <begin position="226"/>
        <end position="244"/>
    </location>
</feature>
<sequence>MTLVVKPDGNLNKTSNETISVATITSLMSSYSYMTSSAISLTFRKSKTDWTSIYVATCVCFIGSVQYSLYFASMWPYLQTIDPTATENFCGLIIAIYNLAQMFASPIIGTWSNKIQSSVPPLYVSLTLMIVGNFIYFFAPILPFPFTKKWVLLIARAISGFGSANVSLLKAYACAASTSGDRSKAIAYVTGGVSIGLSMGPAFQLLFTPLGASRISLGNHVKINTFTAPALVGNVMLVFAMILVKKYFIEKHIGVPRQRDMEKYDKLPPYDRVASSVCYFTRFCQMFVMTNLESIGTPLAMTMFAWNRATVVRNVAIAQALQAFCTLTTHVIYIKFDIGKKINSKQTLYFAAGGLIVFYMATYPWPFSGGQLVVFNNNDVYAANGTELAGCNTDYFSWCHDLSPINVWVFYGSFVLILGICYSTFNISLNTLFSKIIGPRPQAAQQGWLQVSGGAAKFVGPIIISSLYTDHGPRWPWNVELILMGFTLVMWLILRHRMVPLRIPESFATYQDPHDPDL</sequence>
<dbReference type="InterPro" id="IPR051068">
    <property type="entry name" value="MFS_Domain-Containing_Protein"/>
</dbReference>
<keyword evidence="3 6" id="KW-0812">Transmembrane</keyword>
<dbReference type="GO" id="GO:0022857">
    <property type="term" value="F:transmembrane transporter activity"/>
    <property type="evidence" value="ECO:0007669"/>
    <property type="project" value="InterPro"/>
</dbReference>
<proteinExistence type="predicted"/>
<feature type="transmembrane region" description="Helical" evidence="6">
    <location>
        <begin position="448"/>
        <end position="469"/>
    </location>
</feature>
<feature type="transmembrane region" description="Helical" evidence="6">
    <location>
        <begin position="53"/>
        <end position="72"/>
    </location>
</feature>
<dbReference type="Pfam" id="PF07690">
    <property type="entry name" value="MFS_1"/>
    <property type="match status" value="1"/>
</dbReference>
<feature type="transmembrane region" description="Helical" evidence="6">
    <location>
        <begin position="150"/>
        <end position="173"/>
    </location>
</feature>
<reference evidence="7" key="1">
    <citation type="journal article" date="2013" name="Genetics">
        <title>The draft genome and transcriptome of Panagrellus redivivus are shaped by the harsh demands of a free-living lifestyle.</title>
        <authorList>
            <person name="Srinivasan J."/>
            <person name="Dillman A.R."/>
            <person name="Macchietto M.G."/>
            <person name="Heikkinen L."/>
            <person name="Lakso M."/>
            <person name="Fracchia K.M."/>
            <person name="Antoshechkin I."/>
            <person name="Mortazavi A."/>
            <person name="Wong G."/>
            <person name="Sternberg P.W."/>
        </authorList>
    </citation>
    <scope>NUCLEOTIDE SEQUENCE [LARGE SCALE GENOMIC DNA]</scope>
    <source>
        <strain evidence="7">MT8872</strain>
    </source>
</reference>
<keyword evidence="4 6" id="KW-1133">Transmembrane helix</keyword>
<feature type="transmembrane region" description="Helical" evidence="6">
    <location>
        <begin position="185"/>
        <end position="206"/>
    </location>
</feature>
<organism evidence="7 8">
    <name type="scientific">Panagrellus redivivus</name>
    <name type="common">Microworm</name>
    <dbReference type="NCBI Taxonomy" id="6233"/>
    <lineage>
        <taxon>Eukaryota</taxon>
        <taxon>Metazoa</taxon>
        <taxon>Ecdysozoa</taxon>
        <taxon>Nematoda</taxon>
        <taxon>Chromadorea</taxon>
        <taxon>Rhabditida</taxon>
        <taxon>Tylenchina</taxon>
        <taxon>Panagrolaimomorpha</taxon>
        <taxon>Panagrolaimoidea</taxon>
        <taxon>Panagrolaimidae</taxon>
        <taxon>Panagrellus</taxon>
    </lineage>
</organism>
<evidence type="ECO:0000256" key="2">
    <source>
        <dbReference type="ARBA" id="ARBA00022448"/>
    </source>
</evidence>
<dbReference type="PANTHER" id="PTHR23510">
    <property type="entry name" value="INNER MEMBRANE TRANSPORT PROTEIN YAJR"/>
    <property type="match status" value="1"/>
</dbReference>
<dbReference type="SUPFAM" id="SSF103473">
    <property type="entry name" value="MFS general substrate transporter"/>
    <property type="match status" value="1"/>
</dbReference>
<dbReference type="InterPro" id="IPR011701">
    <property type="entry name" value="MFS"/>
</dbReference>
<reference evidence="8" key="2">
    <citation type="submission" date="2020-10" db="UniProtKB">
        <authorList>
            <consortium name="WormBaseParasite"/>
        </authorList>
    </citation>
    <scope>IDENTIFICATION</scope>
</reference>
<feature type="transmembrane region" description="Helical" evidence="6">
    <location>
        <begin position="475"/>
        <end position="494"/>
    </location>
</feature>
<evidence type="ECO:0000313" key="8">
    <source>
        <dbReference type="WBParaSite" id="Pan_g4811.t1"/>
    </source>
</evidence>
<feature type="transmembrane region" description="Helical" evidence="6">
    <location>
        <begin position="123"/>
        <end position="144"/>
    </location>
</feature>
<evidence type="ECO:0000256" key="4">
    <source>
        <dbReference type="ARBA" id="ARBA00022989"/>
    </source>
</evidence>
<feature type="transmembrane region" description="Helical" evidence="6">
    <location>
        <begin position="92"/>
        <end position="111"/>
    </location>
</feature>
<keyword evidence="5 6" id="KW-0472">Membrane</keyword>
<feature type="transmembrane region" description="Helical" evidence="6">
    <location>
        <begin position="405"/>
        <end position="427"/>
    </location>
</feature>
<dbReference type="AlphaFoldDB" id="A0A7E4VZJ1"/>
<comment type="subcellular location">
    <subcellularLocation>
        <location evidence="1">Endomembrane system</location>
        <topology evidence="1">Multi-pass membrane protein</topology>
    </subcellularLocation>
</comment>
<dbReference type="CDD" id="cd17326">
    <property type="entry name" value="MFS_MFSD8"/>
    <property type="match status" value="1"/>
</dbReference>
<evidence type="ECO:0000256" key="6">
    <source>
        <dbReference type="SAM" id="Phobius"/>
    </source>
</evidence>
<evidence type="ECO:0000256" key="5">
    <source>
        <dbReference type="ARBA" id="ARBA00023136"/>
    </source>
</evidence>
<dbReference type="InterPro" id="IPR036259">
    <property type="entry name" value="MFS_trans_sf"/>
</dbReference>
<keyword evidence="2" id="KW-0813">Transport</keyword>
<protein>
    <submittedName>
        <fullName evidence="8">MFS domain-containing protein</fullName>
    </submittedName>
</protein>
<keyword evidence="7" id="KW-1185">Reference proteome</keyword>
<dbReference type="Proteomes" id="UP000492821">
    <property type="component" value="Unassembled WGS sequence"/>
</dbReference>
<dbReference type="Gene3D" id="1.20.1250.20">
    <property type="entry name" value="MFS general substrate transporter like domains"/>
    <property type="match status" value="1"/>
</dbReference>